<sequence>MRRKKIGVKNFHGSVDITDPCYSRDVWCRMNDMKIKEGEYTCMVWYHTAKGDCNGKPYAYKVVGIIGIYLDGRIPNQKTMKEIGSIGVDAGLAGFFHNKPDYDDNAWSAFCDMVCHGDAWITADGFCSSSGYGDGGYGVYAQEQNGEIVALEIRFI</sequence>
<gene>
    <name evidence="1" type="ORF">EBB54_10130</name>
</gene>
<dbReference type="AlphaFoldDB" id="A0A426DG58"/>
<organism evidence="1 2">
    <name type="scientific">Schaedlerella arabinosiphila</name>
    <dbReference type="NCBI Taxonomy" id="2044587"/>
    <lineage>
        <taxon>Bacteria</taxon>
        <taxon>Bacillati</taxon>
        <taxon>Bacillota</taxon>
        <taxon>Clostridia</taxon>
        <taxon>Lachnospirales</taxon>
        <taxon>Lachnospiraceae</taxon>
        <taxon>Schaedlerella</taxon>
    </lineage>
</organism>
<reference evidence="1" key="1">
    <citation type="submission" date="2018-10" db="EMBL/GenBank/DDBJ databases">
        <title>Schaedlerella arabinophila gen. nov. sp. nov., isolated from the mouse intestinal tract and comparative analysis with the genome of the closely related altered Schaedler flora strain ASF502.</title>
        <authorList>
            <person name="Miyake S."/>
            <person name="Soh M."/>
            <person name="Seedorf H."/>
        </authorList>
    </citation>
    <scope>NUCLEOTIDE SEQUENCE [LARGE SCALE GENOMIC DNA]</scope>
    <source>
        <strain evidence="1">DSM 106076</strain>
    </source>
</reference>
<name>A0A426DG58_9FIRM</name>
<comment type="caution">
    <text evidence="1">The sequence shown here is derived from an EMBL/GenBank/DDBJ whole genome shotgun (WGS) entry which is preliminary data.</text>
</comment>
<dbReference type="EMBL" id="RHJS01000002">
    <property type="protein sequence ID" value="RRK31682.1"/>
    <property type="molecule type" value="Genomic_DNA"/>
</dbReference>
<evidence type="ECO:0000313" key="1">
    <source>
        <dbReference type="EMBL" id="RRK31682.1"/>
    </source>
</evidence>
<protein>
    <submittedName>
        <fullName evidence="1">Uncharacterized protein</fullName>
    </submittedName>
</protein>
<keyword evidence="2" id="KW-1185">Reference proteome</keyword>
<proteinExistence type="predicted"/>
<dbReference type="Proteomes" id="UP000274920">
    <property type="component" value="Unassembled WGS sequence"/>
</dbReference>
<dbReference type="RefSeq" id="WP_125127311.1">
    <property type="nucleotide sequence ID" value="NZ_RHJS01000002.1"/>
</dbReference>
<evidence type="ECO:0000313" key="2">
    <source>
        <dbReference type="Proteomes" id="UP000274920"/>
    </source>
</evidence>
<accession>A0A426DG58</accession>